<organism evidence="3 4">
    <name type="scientific">Actinomadura meridiana</name>
    <dbReference type="NCBI Taxonomy" id="559626"/>
    <lineage>
        <taxon>Bacteria</taxon>
        <taxon>Bacillati</taxon>
        <taxon>Actinomycetota</taxon>
        <taxon>Actinomycetes</taxon>
        <taxon>Streptosporangiales</taxon>
        <taxon>Thermomonosporaceae</taxon>
        <taxon>Actinomadura</taxon>
    </lineage>
</organism>
<evidence type="ECO:0000256" key="1">
    <source>
        <dbReference type="SAM" id="MobiDB-lite"/>
    </source>
</evidence>
<reference evidence="4" key="1">
    <citation type="journal article" date="2019" name="Int. J. Syst. Evol. Microbiol.">
        <title>The Global Catalogue of Microorganisms (GCM) 10K type strain sequencing project: providing services to taxonomists for standard genome sequencing and annotation.</title>
        <authorList>
            <consortium name="The Broad Institute Genomics Platform"/>
            <consortium name="The Broad Institute Genome Sequencing Center for Infectious Disease"/>
            <person name="Wu L."/>
            <person name="Ma J."/>
        </authorList>
    </citation>
    <scope>NUCLEOTIDE SEQUENCE [LARGE SCALE GENOMIC DNA]</scope>
    <source>
        <strain evidence="4">JCM 17440</strain>
    </source>
</reference>
<dbReference type="Proteomes" id="UP001501710">
    <property type="component" value="Unassembled WGS sequence"/>
</dbReference>
<feature type="compositionally biased region" description="Low complexity" evidence="1">
    <location>
        <begin position="1"/>
        <end position="20"/>
    </location>
</feature>
<protein>
    <submittedName>
        <fullName evidence="3">Uncharacterized protein</fullName>
    </submittedName>
</protein>
<accession>A0ABP8BYZ0</accession>
<keyword evidence="2" id="KW-0472">Membrane</keyword>
<feature type="region of interest" description="Disordered" evidence="1">
    <location>
        <begin position="118"/>
        <end position="140"/>
    </location>
</feature>
<proteinExistence type="predicted"/>
<keyword evidence="4" id="KW-1185">Reference proteome</keyword>
<evidence type="ECO:0000256" key="2">
    <source>
        <dbReference type="SAM" id="Phobius"/>
    </source>
</evidence>
<sequence length="319" mass="32636">MGRPGPRRSAPGRSGAPRSRTPARRPPRQERPAPPPPAPVGDGSSEYGADYDDAHETVPPPRAGKKRSGKKRRGGKQHGPKLYFGAAAVLGVLVLVGLGVLVLRDGGDAAHGGVTAHAKIGKPAGTGPSPDSYSSSPTTEAYAGIASRSTDSAPLTIAEAFPSSATELAVPDSDVKVKLRAKRLDGDCAAAVWGGTVGDVLGEGGCTQAVRGIYADDDHALAVAVFNLAQSADADRFVETLEKTRGAGFVRPLEAPAPLDGFGRGFGMARGLAMGHFAVVTWAERVDGKGDEKDETLLSLLIAGGQAPAVLGRAARASN</sequence>
<dbReference type="EMBL" id="BAABAS010000005">
    <property type="protein sequence ID" value="GAA4230749.1"/>
    <property type="molecule type" value="Genomic_DNA"/>
</dbReference>
<evidence type="ECO:0000313" key="4">
    <source>
        <dbReference type="Proteomes" id="UP001501710"/>
    </source>
</evidence>
<comment type="caution">
    <text evidence="3">The sequence shown here is derived from an EMBL/GenBank/DDBJ whole genome shotgun (WGS) entry which is preliminary data.</text>
</comment>
<feature type="compositionally biased region" description="Low complexity" evidence="1">
    <location>
        <begin position="128"/>
        <end position="137"/>
    </location>
</feature>
<feature type="region of interest" description="Disordered" evidence="1">
    <location>
        <begin position="1"/>
        <end position="79"/>
    </location>
</feature>
<keyword evidence="2" id="KW-0812">Transmembrane</keyword>
<gene>
    <name evidence="3" type="ORF">GCM10022254_26310</name>
</gene>
<keyword evidence="2" id="KW-1133">Transmembrane helix</keyword>
<feature type="compositionally biased region" description="Basic residues" evidence="1">
    <location>
        <begin position="63"/>
        <end position="79"/>
    </location>
</feature>
<feature type="transmembrane region" description="Helical" evidence="2">
    <location>
        <begin position="82"/>
        <end position="103"/>
    </location>
</feature>
<evidence type="ECO:0000313" key="3">
    <source>
        <dbReference type="EMBL" id="GAA4230749.1"/>
    </source>
</evidence>
<name>A0ABP8BYZ0_9ACTN</name>